<dbReference type="PANTHER" id="PTHR10953:SF102">
    <property type="entry name" value="ADENYLYLTRANSFERASE AND SULFURTRANSFERASE MOCS3"/>
    <property type="match status" value="1"/>
</dbReference>
<dbReference type="InterPro" id="IPR035985">
    <property type="entry name" value="Ubiquitin-activating_enz"/>
</dbReference>
<comment type="similarity">
    <text evidence="1">Belongs to the HesA/MoeB/ThiF family.</text>
</comment>
<comment type="caution">
    <text evidence="17">The sequence shown here is derived from an EMBL/GenBank/DDBJ whole genome shotgun (WGS) entry which is preliminary data.</text>
</comment>
<evidence type="ECO:0000256" key="3">
    <source>
        <dbReference type="ARBA" id="ARBA00022741"/>
    </source>
</evidence>
<evidence type="ECO:0000313" key="18">
    <source>
        <dbReference type="Proteomes" id="UP000283426"/>
    </source>
</evidence>
<dbReference type="GeneID" id="61273869"/>
<dbReference type="Pfam" id="PF00899">
    <property type="entry name" value="ThiF"/>
    <property type="match status" value="1"/>
</dbReference>
<evidence type="ECO:0000256" key="6">
    <source>
        <dbReference type="ARBA" id="ARBA00055169"/>
    </source>
</evidence>
<dbReference type="CDD" id="cd00757">
    <property type="entry name" value="ThiF_MoeB_HesA_family"/>
    <property type="match status" value="1"/>
</dbReference>
<evidence type="ECO:0000256" key="8">
    <source>
        <dbReference type="ARBA" id="ARBA00066884"/>
    </source>
</evidence>
<proteinExistence type="inferred from homology"/>
<organism evidence="17 20">
    <name type="scientific">Odoribacter splanchnicus</name>
    <dbReference type="NCBI Taxonomy" id="28118"/>
    <lineage>
        <taxon>Bacteria</taxon>
        <taxon>Pseudomonadati</taxon>
        <taxon>Bacteroidota</taxon>
        <taxon>Bacteroidia</taxon>
        <taxon>Bacteroidales</taxon>
        <taxon>Odoribacteraceae</taxon>
        <taxon>Odoribacter</taxon>
    </lineage>
</organism>
<dbReference type="SUPFAM" id="SSF69572">
    <property type="entry name" value="Activating enzymes of the ubiquitin-like proteins"/>
    <property type="match status" value="1"/>
</dbReference>
<evidence type="ECO:0000259" key="13">
    <source>
        <dbReference type="Pfam" id="PF00899"/>
    </source>
</evidence>
<dbReference type="InterPro" id="IPR000594">
    <property type="entry name" value="ThiF_NAD_FAD-bd"/>
</dbReference>
<dbReference type="GO" id="GO:0008641">
    <property type="term" value="F:ubiquitin-like modifier activating enzyme activity"/>
    <property type="evidence" value="ECO:0007669"/>
    <property type="project" value="InterPro"/>
</dbReference>
<dbReference type="InterPro" id="IPR045886">
    <property type="entry name" value="ThiF/MoeB/HesA"/>
</dbReference>
<dbReference type="GO" id="GO:0005524">
    <property type="term" value="F:ATP binding"/>
    <property type="evidence" value="ECO:0007669"/>
    <property type="project" value="UniProtKB-KW"/>
</dbReference>
<evidence type="ECO:0000313" key="17">
    <source>
        <dbReference type="EMBL" id="RGY04376.1"/>
    </source>
</evidence>
<dbReference type="EMBL" id="QRYC01000001">
    <property type="protein sequence ID" value="RGU59018.1"/>
    <property type="molecule type" value="Genomic_DNA"/>
</dbReference>
<gene>
    <name evidence="16" type="ORF">DWW24_07575</name>
    <name evidence="15" type="ORF">DWW57_01065</name>
    <name evidence="17" type="ORF">DXA53_15855</name>
    <name evidence="14" type="ORF">L0P03_15975</name>
</gene>
<sequence length="233" mass="25576">MGEKERYARHLILEEIGEPGQEKLKRAKVLVVGAGGLGSPVLLYLTAAGIGRIGILDNDIVSESNLQRQILYDTQCLGALKVEVAARKLQALNPYTTIVPYAQRLTSENTFIIAEYDLVIDATDNLPSRYLIDEACVRYGKPFVYGSICEFKGQVSVFNYQGGPTYRDLYEYHDAIAEFQQPQGVIGALPGVVGSIQANEAIKLILGSQDTLSGKLLLIDLLKGSFQTMNFIN</sequence>
<evidence type="ECO:0000313" key="19">
    <source>
        <dbReference type="Proteomes" id="UP000284243"/>
    </source>
</evidence>
<dbReference type="FunFam" id="3.40.50.720:FF:000033">
    <property type="entry name" value="Adenylyltransferase and sulfurtransferase MOCS3"/>
    <property type="match status" value="1"/>
</dbReference>
<dbReference type="OMA" id="FPEKPDW"/>
<evidence type="ECO:0000256" key="10">
    <source>
        <dbReference type="ARBA" id="ARBA00075110"/>
    </source>
</evidence>
<evidence type="ECO:0000256" key="7">
    <source>
        <dbReference type="ARBA" id="ARBA00063809"/>
    </source>
</evidence>
<dbReference type="GO" id="GO:0004792">
    <property type="term" value="F:thiosulfate-cyanide sulfurtransferase activity"/>
    <property type="evidence" value="ECO:0007669"/>
    <property type="project" value="TreeGrafter"/>
</dbReference>
<comment type="catalytic activity">
    <reaction evidence="5">
        <text>[molybdopterin-synthase sulfur-carrier protein]-C-terminal Gly-Gly + ATP + H(+) = [molybdopterin-synthase sulfur-carrier protein]-C-terminal Gly-Gly-AMP + diphosphate</text>
        <dbReference type="Rhea" id="RHEA:43616"/>
        <dbReference type="Rhea" id="RHEA-COMP:12159"/>
        <dbReference type="Rhea" id="RHEA-COMP:12202"/>
        <dbReference type="ChEBI" id="CHEBI:15378"/>
        <dbReference type="ChEBI" id="CHEBI:30616"/>
        <dbReference type="ChEBI" id="CHEBI:33019"/>
        <dbReference type="ChEBI" id="CHEBI:90618"/>
        <dbReference type="ChEBI" id="CHEBI:90778"/>
        <dbReference type="EC" id="2.7.7.80"/>
    </reaction>
</comment>
<dbReference type="PANTHER" id="PTHR10953">
    <property type="entry name" value="UBIQUITIN-ACTIVATING ENZYME E1"/>
    <property type="match status" value="1"/>
</dbReference>
<dbReference type="EMBL" id="QRYW01000013">
    <property type="protein sequence ID" value="RGV27539.1"/>
    <property type="molecule type" value="Genomic_DNA"/>
</dbReference>
<evidence type="ECO:0000313" key="14">
    <source>
        <dbReference type="EMBL" id="MCG4961332.1"/>
    </source>
</evidence>
<dbReference type="EC" id="2.7.7.80" evidence="8"/>
<keyword evidence="2" id="KW-0808">Transferase</keyword>
<dbReference type="GO" id="GO:0008146">
    <property type="term" value="F:sulfotransferase activity"/>
    <property type="evidence" value="ECO:0007669"/>
    <property type="project" value="TreeGrafter"/>
</dbReference>
<dbReference type="Proteomes" id="UP001199750">
    <property type="component" value="Unassembled WGS sequence"/>
</dbReference>
<evidence type="ECO:0000256" key="11">
    <source>
        <dbReference type="ARBA" id="ARBA00075328"/>
    </source>
</evidence>
<dbReference type="Gene3D" id="3.40.50.720">
    <property type="entry name" value="NAD(P)-binding Rossmann-like Domain"/>
    <property type="match status" value="1"/>
</dbReference>
<keyword evidence="3" id="KW-0547">Nucleotide-binding</keyword>
<comment type="subunit">
    <text evidence="7">Homodimer. Forms a stable heterotetrameric complex of 2 MoeB and 2 MoaD during adenylation of MoaD.</text>
</comment>
<reference evidence="14" key="2">
    <citation type="submission" date="2022-01" db="EMBL/GenBank/DDBJ databases">
        <title>Collection of gut derived symbiotic bacterial strains cultured from healthy donors.</title>
        <authorList>
            <person name="Lin H."/>
            <person name="Kohout C."/>
            <person name="Waligurski E."/>
            <person name="Pamer E.G."/>
        </authorList>
    </citation>
    <scope>NUCLEOTIDE SEQUENCE</scope>
    <source>
        <strain evidence="14">DFI.1.149</strain>
    </source>
</reference>
<comment type="function">
    <text evidence="6">Catalyzes the adenylation by ATP of the carboxyl group of the C-terminal glycine of sulfur carrier protein MoaD.</text>
</comment>
<evidence type="ECO:0000256" key="5">
    <source>
        <dbReference type="ARBA" id="ARBA00052218"/>
    </source>
</evidence>
<evidence type="ECO:0000256" key="2">
    <source>
        <dbReference type="ARBA" id="ARBA00022679"/>
    </source>
</evidence>
<dbReference type="AlphaFoldDB" id="A0A1Y3ZZZ0"/>
<evidence type="ECO:0000256" key="9">
    <source>
        <dbReference type="ARBA" id="ARBA00073635"/>
    </source>
</evidence>
<protein>
    <recommendedName>
        <fullName evidence="9">Molybdopterin-synthase adenylyltransferase</fullName>
        <ecNumber evidence="8">2.7.7.80</ecNumber>
    </recommendedName>
    <alternativeName>
        <fullName evidence="12">MoaD protein adenylase</fullName>
    </alternativeName>
    <alternativeName>
        <fullName evidence="10">Molybdopterin-converting factor subunit 1 adenylase</fullName>
    </alternativeName>
    <alternativeName>
        <fullName evidence="11">Sulfur carrier protein MoaD adenylyltransferase</fullName>
    </alternativeName>
</protein>
<reference evidence="18 19" key="1">
    <citation type="submission" date="2018-08" db="EMBL/GenBank/DDBJ databases">
        <title>A genome reference for cultivated species of the human gut microbiota.</title>
        <authorList>
            <person name="Zou Y."/>
            <person name="Xue W."/>
            <person name="Luo G."/>
        </authorList>
    </citation>
    <scope>NUCLEOTIDE SEQUENCE [LARGE SCALE GENOMIC DNA]</scope>
    <source>
        <strain evidence="16 18">AF14-6AC</strain>
        <strain evidence="15 19">AF16-14</strain>
        <strain evidence="17 20">OF03-11</strain>
    </source>
</reference>
<name>A0A1Y3ZZZ0_9BACT</name>
<feature type="domain" description="THIF-type NAD/FAD binding fold" evidence="13">
    <location>
        <begin position="7"/>
        <end position="230"/>
    </location>
</feature>
<dbReference type="RefSeq" id="WP_013610954.1">
    <property type="nucleotide sequence ID" value="NZ_CABJFF010000021.1"/>
</dbReference>
<dbReference type="Proteomes" id="UP000283426">
    <property type="component" value="Unassembled WGS sequence"/>
</dbReference>
<dbReference type="Proteomes" id="UP000284243">
    <property type="component" value="Unassembled WGS sequence"/>
</dbReference>
<dbReference type="Proteomes" id="UP000284434">
    <property type="component" value="Unassembled WGS sequence"/>
</dbReference>
<dbReference type="EMBL" id="QSCO01000025">
    <property type="protein sequence ID" value="RGY04376.1"/>
    <property type="molecule type" value="Genomic_DNA"/>
</dbReference>
<evidence type="ECO:0000313" key="16">
    <source>
        <dbReference type="EMBL" id="RGV27539.1"/>
    </source>
</evidence>
<evidence type="ECO:0000313" key="20">
    <source>
        <dbReference type="Proteomes" id="UP000284434"/>
    </source>
</evidence>
<dbReference type="EMBL" id="JAKNDN010000034">
    <property type="protein sequence ID" value="MCG4961332.1"/>
    <property type="molecule type" value="Genomic_DNA"/>
</dbReference>
<evidence type="ECO:0000256" key="4">
    <source>
        <dbReference type="ARBA" id="ARBA00022840"/>
    </source>
</evidence>
<evidence type="ECO:0000256" key="1">
    <source>
        <dbReference type="ARBA" id="ARBA00009919"/>
    </source>
</evidence>
<evidence type="ECO:0000313" key="15">
    <source>
        <dbReference type="EMBL" id="RGU59018.1"/>
    </source>
</evidence>
<accession>A0A1Y3ZZZ0</accession>
<dbReference type="GO" id="GO:0061605">
    <property type="term" value="F:molybdopterin-synthase adenylyltransferase activity"/>
    <property type="evidence" value="ECO:0007669"/>
    <property type="project" value="UniProtKB-EC"/>
</dbReference>
<evidence type="ECO:0000256" key="12">
    <source>
        <dbReference type="ARBA" id="ARBA00078531"/>
    </source>
</evidence>
<keyword evidence="4" id="KW-0067">ATP-binding</keyword>
<dbReference type="GO" id="GO:0005829">
    <property type="term" value="C:cytosol"/>
    <property type="evidence" value="ECO:0007669"/>
    <property type="project" value="TreeGrafter"/>
</dbReference>